<accession>A0A0V8JMM9</accession>
<proteinExistence type="predicted"/>
<dbReference type="SUPFAM" id="SSF81324">
    <property type="entry name" value="Voltage-gated potassium channels"/>
    <property type="match status" value="1"/>
</dbReference>
<evidence type="ECO:0000259" key="2">
    <source>
        <dbReference type="Pfam" id="PF07885"/>
    </source>
</evidence>
<keyword evidence="1" id="KW-1133">Transmembrane helix</keyword>
<keyword evidence="1" id="KW-0472">Membrane</keyword>
<sequence length="133" mass="15313">MTVSLILVIVFLMVGSMKFLFEKELGEFHFFSLGHFFVLLYSYLTVLLGFSLIYTVFEMSNIEVISGGFYHQEHYFYTLFNSMYFSAITLFSVGYGDMYPVGIGKMFATIEALIGYMMPAVFVIRTVSRNEKV</sequence>
<feature type="domain" description="Potassium channel" evidence="2">
    <location>
        <begin position="65"/>
        <end position="126"/>
    </location>
</feature>
<dbReference type="Pfam" id="PF07885">
    <property type="entry name" value="Ion_trans_2"/>
    <property type="match status" value="1"/>
</dbReference>
<feature type="transmembrane region" description="Helical" evidence="1">
    <location>
        <begin position="107"/>
        <end position="127"/>
    </location>
</feature>
<feature type="transmembrane region" description="Helical" evidence="1">
    <location>
        <begin position="28"/>
        <end position="54"/>
    </location>
</feature>
<gene>
    <name evidence="3" type="ORF">AS180_08330</name>
</gene>
<keyword evidence="4" id="KW-1185">Reference proteome</keyword>
<keyword evidence="1" id="KW-0812">Transmembrane</keyword>
<evidence type="ECO:0000256" key="1">
    <source>
        <dbReference type="SAM" id="Phobius"/>
    </source>
</evidence>
<name>A0A0V8JMM9_9BACI</name>
<evidence type="ECO:0000313" key="4">
    <source>
        <dbReference type="Proteomes" id="UP000053681"/>
    </source>
</evidence>
<protein>
    <submittedName>
        <fullName evidence="3">Ion channel protein</fullName>
    </submittedName>
</protein>
<feature type="transmembrane region" description="Helical" evidence="1">
    <location>
        <begin position="75"/>
        <end position="95"/>
    </location>
</feature>
<dbReference type="InterPro" id="IPR013099">
    <property type="entry name" value="K_chnl_dom"/>
</dbReference>
<organism evidence="3 4">
    <name type="scientific">Priestia veravalensis</name>
    <dbReference type="NCBI Taxonomy" id="1414648"/>
    <lineage>
        <taxon>Bacteria</taxon>
        <taxon>Bacillati</taxon>
        <taxon>Bacillota</taxon>
        <taxon>Bacilli</taxon>
        <taxon>Bacillales</taxon>
        <taxon>Bacillaceae</taxon>
        <taxon>Priestia</taxon>
    </lineage>
</organism>
<dbReference type="Gene3D" id="1.10.287.70">
    <property type="match status" value="1"/>
</dbReference>
<comment type="caution">
    <text evidence="3">The sequence shown here is derived from an EMBL/GenBank/DDBJ whole genome shotgun (WGS) entry which is preliminary data.</text>
</comment>
<dbReference type="AlphaFoldDB" id="A0A0V8JMM9"/>
<dbReference type="EMBL" id="LNQP01000025">
    <property type="protein sequence ID" value="KSU88287.1"/>
    <property type="molecule type" value="Genomic_DNA"/>
</dbReference>
<evidence type="ECO:0000313" key="3">
    <source>
        <dbReference type="EMBL" id="KSU88287.1"/>
    </source>
</evidence>
<reference evidence="3 4" key="1">
    <citation type="submission" date="2015-11" db="EMBL/GenBank/DDBJ databases">
        <title>Bacillus caseinolyticus sp nov.</title>
        <authorList>
            <person name="Dastager S.G."/>
            <person name="Mawlankar R."/>
        </authorList>
    </citation>
    <scope>NUCLEOTIDE SEQUENCE [LARGE SCALE GENOMIC DNA]</scope>
    <source>
        <strain evidence="3 4">SGD-V-76</strain>
    </source>
</reference>
<dbReference type="RefSeq" id="WP_025909546.1">
    <property type="nucleotide sequence ID" value="NZ_KQ758641.1"/>
</dbReference>
<dbReference type="Proteomes" id="UP000053681">
    <property type="component" value="Unassembled WGS sequence"/>
</dbReference>